<dbReference type="InterPro" id="IPR035906">
    <property type="entry name" value="MetI-like_sf"/>
</dbReference>
<keyword evidence="7 9" id="KW-1133">Transmembrane helix</keyword>
<feature type="transmembrane region" description="Helical" evidence="9">
    <location>
        <begin position="35"/>
        <end position="58"/>
    </location>
</feature>
<keyword evidence="4 9" id="KW-0812">Transmembrane</keyword>
<comment type="similarity">
    <text evidence="9">Belongs to the binding-protein-dependent transport system permease family.</text>
</comment>
<evidence type="ECO:0000259" key="10">
    <source>
        <dbReference type="PROSITE" id="PS50928"/>
    </source>
</evidence>
<evidence type="ECO:0000256" key="9">
    <source>
        <dbReference type="RuleBase" id="RU363032"/>
    </source>
</evidence>
<feature type="transmembrane region" description="Helical" evidence="9">
    <location>
        <begin position="133"/>
        <end position="153"/>
    </location>
</feature>
<dbReference type="InterPro" id="IPR050366">
    <property type="entry name" value="BP-dependent_transpt_permease"/>
</dbReference>
<evidence type="ECO:0000313" key="12">
    <source>
        <dbReference type="Proteomes" id="UP000599312"/>
    </source>
</evidence>
<dbReference type="Pfam" id="PF12911">
    <property type="entry name" value="OppC_N"/>
    <property type="match status" value="1"/>
</dbReference>
<evidence type="ECO:0000256" key="1">
    <source>
        <dbReference type="ARBA" id="ARBA00004651"/>
    </source>
</evidence>
<evidence type="ECO:0000256" key="8">
    <source>
        <dbReference type="ARBA" id="ARBA00023136"/>
    </source>
</evidence>
<feature type="transmembrane region" description="Helical" evidence="9">
    <location>
        <begin position="159"/>
        <end position="179"/>
    </location>
</feature>
<keyword evidence="3" id="KW-1003">Cell membrane</keyword>
<keyword evidence="8 9" id="KW-0472">Membrane</keyword>
<protein>
    <submittedName>
        <fullName evidence="11">ABC transporter permease</fullName>
    </submittedName>
</protein>
<evidence type="ECO:0000256" key="3">
    <source>
        <dbReference type="ARBA" id="ARBA00022475"/>
    </source>
</evidence>
<reference evidence="11" key="1">
    <citation type="submission" date="2020-11" db="EMBL/GenBank/DDBJ databases">
        <authorList>
            <person name="Kim M.K."/>
        </authorList>
    </citation>
    <scope>NUCLEOTIDE SEQUENCE</scope>
    <source>
        <strain evidence="11">BT350</strain>
    </source>
</reference>
<dbReference type="Pfam" id="PF00528">
    <property type="entry name" value="BPD_transp_1"/>
    <property type="match status" value="1"/>
</dbReference>
<name>A0A931BSS6_9HYPH</name>
<keyword evidence="5" id="KW-0571">Peptide transport</keyword>
<dbReference type="GO" id="GO:0015031">
    <property type="term" value="P:protein transport"/>
    <property type="evidence" value="ECO:0007669"/>
    <property type="project" value="UniProtKB-KW"/>
</dbReference>
<accession>A0A931BSS6</accession>
<proteinExistence type="inferred from homology"/>
<feature type="transmembrane region" description="Helical" evidence="9">
    <location>
        <begin position="99"/>
        <end position="121"/>
    </location>
</feature>
<organism evidence="11 12">
    <name type="scientific">Microvirga alba</name>
    <dbReference type="NCBI Taxonomy" id="2791025"/>
    <lineage>
        <taxon>Bacteria</taxon>
        <taxon>Pseudomonadati</taxon>
        <taxon>Pseudomonadota</taxon>
        <taxon>Alphaproteobacteria</taxon>
        <taxon>Hyphomicrobiales</taxon>
        <taxon>Methylobacteriaceae</taxon>
        <taxon>Microvirga</taxon>
    </lineage>
</organism>
<feature type="transmembrane region" description="Helical" evidence="9">
    <location>
        <begin position="264"/>
        <end position="285"/>
    </location>
</feature>
<comment type="subcellular location">
    <subcellularLocation>
        <location evidence="1 9">Cell membrane</location>
        <topology evidence="1 9">Multi-pass membrane protein</topology>
    </subcellularLocation>
</comment>
<comment type="caution">
    <text evidence="11">The sequence shown here is derived from an EMBL/GenBank/DDBJ whole genome shotgun (WGS) entry which is preliminary data.</text>
</comment>
<dbReference type="InterPro" id="IPR000515">
    <property type="entry name" value="MetI-like"/>
</dbReference>
<keyword evidence="2 9" id="KW-0813">Transport</keyword>
<gene>
    <name evidence="11" type="ORF">I2H38_18335</name>
</gene>
<dbReference type="SUPFAM" id="SSF161098">
    <property type="entry name" value="MetI-like"/>
    <property type="match status" value="1"/>
</dbReference>
<dbReference type="AlphaFoldDB" id="A0A931BSS6"/>
<dbReference type="GO" id="GO:0015833">
    <property type="term" value="P:peptide transport"/>
    <property type="evidence" value="ECO:0007669"/>
    <property type="project" value="UniProtKB-KW"/>
</dbReference>
<dbReference type="RefSeq" id="WP_196273326.1">
    <property type="nucleotide sequence ID" value="NZ_JADQDO010000012.1"/>
</dbReference>
<feature type="domain" description="ABC transmembrane type-1" evidence="10">
    <location>
        <begin position="97"/>
        <end position="286"/>
    </location>
</feature>
<dbReference type="EMBL" id="JADQDO010000012">
    <property type="protein sequence ID" value="MBF9235333.1"/>
    <property type="molecule type" value="Genomic_DNA"/>
</dbReference>
<evidence type="ECO:0000256" key="4">
    <source>
        <dbReference type="ARBA" id="ARBA00022692"/>
    </source>
</evidence>
<evidence type="ECO:0000256" key="6">
    <source>
        <dbReference type="ARBA" id="ARBA00022927"/>
    </source>
</evidence>
<sequence>MTRLDADLGHIRAANPRRGIRSWTLISTRIFRVHWMLLIGAAIFSTIALTLLVTPWIAPFDPSSQNILKRLASPSAAHWFGTDQLGRDVFTRVLYGGRFSVAMAAITLILCAVVGTIIGAISARAGGAADELLMRLVDLLVAFPDVVIALFLISVFGPGYGTLIVALTITGWTPFARLMRGLTLEVNTKEYIEAAEALGCSRWFIIFRHIIPNTLGPIFAISFLRFGHKLITVGALSFLGLGVQPPNSDWGAMLADARNFMDRMPWLMITPGLAVFITALSVTLIGKGIELERNRGRDENASSPYLK</sequence>
<evidence type="ECO:0000256" key="2">
    <source>
        <dbReference type="ARBA" id="ARBA00022448"/>
    </source>
</evidence>
<evidence type="ECO:0000256" key="7">
    <source>
        <dbReference type="ARBA" id="ARBA00022989"/>
    </source>
</evidence>
<dbReference type="Proteomes" id="UP000599312">
    <property type="component" value="Unassembled WGS sequence"/>
</dbReference>
<dbReference type="CDD" id="cd06261">
    <property type="entry name" value="TM_PBP2"/>
    <property type="match status" value="1"/>
</dbReference>
<dbReference type="PANTHER" id="PTHR43386">
    <property type="entry name" value="OLIGOPEPTIDE TRANSPORT SYSTEM PERMEASE PROTEIN APPC"/>
    <property type="match status" value="1"/>
</dbReference>
<keyword evidence="6" id="KW-0653">Protein transport</keyword>
<dbReference type="Gene3D" id="1.10.3720.10">
    <property type="entry name" value="MetI-like"/>
    <property type="match status" value="1"/>
</dbReference>
<dbReference type="GO" id="GO:0055085">
    <property type="term" value="P:transmembrane transport"/>
    <property type="evidence" value="ECO:0007669"/>
    <property type="project" value="InterPro"/>
</dbReference>
<dbReference type="PROSITE" id="PS50928">
    <property type="entry name" value="ABC_TM1"/>
    <property type="match status" value="1"/>
</dbReference>
<keyword evidence="12" id="KW-1185">Reference proteome</keyword>
<dbReference type="GO" id="GO:0005886">
    <property type="term" value="C:plasma membrane"/>
    <property type="evidence" value="ECO:0007669"/>
    <property type="project" value="UniProtKB-SubCell"/>
</dbReference>
<evidence type="ECO:0000313" key="11">
    <source>
        <dbReference type="EMBL" id="MBF9235333.1"/>
    </source>
</evidence>
<dbReference type="InterPro" id="IPR025966">
    <property type="entry name" value="OppC_N"/>
</dbReference>
<evidence type="ECO:0000256" key="5">
    <source>
        <dbReference type="ARBA" id="ARBA00022856"/>
    </source>
</evidence>
<dbReference type="PANTHER" id="PTHR43386:SF1">
    <property type="entry name" value="D,D-DIPEPTIDE TRANSPORT SYSTEM PERMEASE PROTEIN DDPC-RELATED"/>
    <property type="match status" value="1"/>
</dbReference>